<gene>
    <name evidence="2" type="ORF">GCM10023320_66110</name>
</gene>
<comment type="caution">
    <text evidence="2">The sequence shown here is derived from an EMBL/GenBank/DDBJ whole genome shotgun (WGS) entry which is preliminary data.</text>
</comment>
<dbReference type="Gene3D" id="2.30.110.10">
    <property type="entry name" value="Electron Transport, Fmn-binding Protein, Chain A"/>
    <property type="match status" value="1"/>
</dbReference>
<name>A0ABP9P1P7_9PSEU</name>
<dbReference type="Proteomes" id="UP001500804">
    <property type="component" value="Unassembled WGS sequence"/>
</dbReference>
<proteinExistence type="predicted"/>
<reference evidence="3" key="1">
    <citation type="journal article" date="2019" name="Int. J. Syst. Evol. Microbiol.">
        <title>The Global Catalogue of Microorganisms (GCM) 10K type strain sequencing project: providing services to taxonomists for standard genome sequencing and annotation.</title>
        <authorList>
            <consortium name="The Broad Institute Genomics Platform"/>
            <consortium name="The Broad Institute Genome Sequencing Center for Infectious Disease"/>
            <person name="Wu L."/>
            <person name="Ma J."/>
        </authorList>
    </citation>
    <scope>NUCLEOTIDE SEQUENCE [LARGE SCALE GENOMIC DNA]</scope>
    <source>
        <strain evidence="3">JCM 18302</strain>
    </source>
</reference>
<evidence type="ECO:0000313" key="2">
    <source>
        <dbReference type="EMBL" id="GAA5135896.1"/>
    </source>
</evidence>
<dbReference type="RefSeq" id="WP_345610568.1">
    <property type="nucleotide sequence ID" value="NZ_BAABJO010000033.1"/>
</dbReference>
<organism evidence="2 3">
    <name type="scientific">Pseudonocardia adelaidensis</name>
    <dbReference type="NCBI Taxonomy" id="648754"/>
    <lineage>
        <taxon>Bacteria</taxon>
        <taxon>Bacillati</taxon>
        <taxon>Actinomycetota</taxon>
        <taxon>Actinomycetes</taxon>
        <taxon>Pseudonocardiales</taxon>
        <taxon>Pseudonocardiaceae</taxon>
        <taxon>Pseudonocardia</taxon>
    </lineage>
</organism>
<evidence type="ECO:0000313" key="3">
    <source>
        <dbReference type="Proteomes" id="UP001500804"/>
    </source>
</evidence>
<feature type="domain" description="Pyridoxamine 5'-phosphate oxidase N-terminal" evidence="1">
    <location>
        <begin position="25"/>
        <end position="144"/>
    </location>
</feature>
<sequence>MRDPRLGVEDIEDLRGTGLAAADLAELYELATECTVAYHSRTGWPFGVRMSYLRHDGRFWLTAVSGREHVESLRADPRLTLVVDNSGTGLPGRRMVAVRARTTLHADRDVKDWFYPAFAARLGVADPAAFVRLLDSPGRVVLEAVPTGRQVSHDSRRIGGDGRGGS</sequence>
<dbReference type="SUPFAM" id="SSF50475">
    <property type="entry name" value="FMN-binding split barrel"/>
    <property type="match status" value="1"/>
</dbReference>
<dbReference type="InterPro" id="IPR012349">
    <property type="entry name" value="Split_barrel_FMN-bd"/>
</dbReference>
<protein>
    <recommendedName>
        <fullName evidence="1">Pyridoxamine 5'-phosphate oxidase N-terminal domain-containing protein</fullName>
    </recommendedName>
</protein>
<evidence type="ECO:0000259" key="1">
    <source>
        <dbReference type="Pfam" id="PF01243"/>
    </source>
</evidence>
<dbReference type="Pfam" id="PF01243">
    <property type="entry name" value="PNPOx_N"/>
    <property type="match status" value="1"/>
</dbReference>
<accession>A0ABP9P1P7</accession>
<keyword evidence="3" id="KW-1185">Reference proteome</keyword>
<dbReference type="InterPro" id="IPR011576">
    <property type="entry name" value="Pyridox_Oxase_N"/>
</dbReference>
<dbReference type="EMBL" id="BAABJO010000033">
    <property type="protein sequence ID" value="GAA5135896.1"/>
    <property type="molecule type" value="Genomic_DNA"/>
</dbReference>